<feature type="domain" description="CBM20" evidence="1">
    <location>
        <begin position="1"/>
        <end position="111"/>
    </location>
</feature>
<proteinExistence type="predicted"/>
<dbReference type="Gene3D" id="1.25.40.20">
    <property type="entry name" value="Ankyrin repeat-containing domain"/>
    <property type="match status" value="1"/>
</dbReference>
<dbReference type="EMBL" id="JAPDFW010000001">
    <property type="protein sequence ID" value="KAJ5080780.1"/>
    <property type="molecule type" value="Genomic_DNA"/>
</dbReference>
<dbReference type="InterPro" id="IPR036770">
    <property type="entry name" value="Ankyrin_rpt-contain_sf"/>
</dbReference>
<dbReference type="SMART" id="SM01065">
    <property type="entry name" value="CBM_2"/>
    <property type="match status" value="1"/>
</dbReference>
<evidence type="ECO:0000313" key="2">
    <source>
        <dbReference type="EMBL" id="KAJ5080780.1"/>
    </source>
</evidence>
<dbReference type="GO" id="GO:2001070">
    <property type="term" value="F:starch binding"/>
    <property type="evidence" value="ECO:0007669"/>
    <property type="project" value="InterPro"/>
</dbReference>
<dbReference type="Proteomes" id="UP001149090">
    <property type="component" value="Unassembled WGS sequence"/>
</dbReference>
<dbReference type="SUPFAM" id="SSF48403">
    <property type="entry name" value="Ankyrin repeat"/>
    <property type="match status" value="1"/>
</dbReference>
<comment type="caution">
    <text evidence="2">The sequence shown here is derived from an EMBL/GenBank/DDBJ whole genome shotgun (WGS) entry which is preliminary data.</text>
</comment>
<dbReference type="PROSITE" id="PS51166">
    <property type="entry name" value="CBM20"/>
    <property type="match status" value="1"/>
</dbReference>
<dbReference type="CDD" id="cd05467">
    <property type="entry name" value="CBM20"/>
    <property type="match status" value="1"/>
</dbReference>
<dbReference type="InterPro" id="IPR013784">
    <property type="entry name" value="Carb-bd-like_fold"/>
</dbReference>
<evidence type="ECO:0000313" key="3">
    <source>
        <dbReference type="Proteomes" id="UP001149090"/>
    </source>
</evidence>
<protein>
    <recommendedName>
        <fullName evidence="1">CBM20 domain-containing protein</fullName>
    </recommendedName>
</protein>
<dbReference type="SUPFAM" id="SSF49452">
    <property type="entry name" value="Starch-binding domain-like"/>
    <property type="match status" value="1"/>
</dbReference>
<gene>
    <name evidence="2" type="ORF">M0811_13758</name>
</gene>
<dbReference type="InterPro" id="IPR002044">
    <property type="entry name" value="CBM20"/>
</dbReference>
<dbReference type="SMART" id="SM00248">
    <property type="entry name" value="ANK"/>
    <property type="match status" value="2"/>
</dbReference>
<dbReference type="InterPro" id="IPR002110">
    <property type="entry name" value="Ankyrin_rpt"/>
</dbReference>
<dbReference type="Pfam" id="PF00686">
    <property type="entry name" value="CBM_20"/>
    <property type="match status" value="1"/>
</dbReference>
<dbReference type="AlphaFoldDB" id="A0A9Q0M0Q3"/>
<accession>A0A9Q0M0Q3</accession>
<dbReference type="InterPro" id="IPR013783">
    <property type="entry name" value="Ig-like_fold"/>
</dbReference>
<evidence type="ECO:0000259" key="1">
    <source>
        <dbReference type="PROSITE" id="PS51166"/>
    </source>
</evidence>
<keyword evidence="3" id="KW-1185">Reference proteome</keyword>
<dbReference type="Gene3D" id="2.60.40.10">
    <property type="entry name" value="Immunoglobulins"/>
    <property type="match status" value="1"/>
</dbReference>
<organism evidence="2 3">
    <name type="scientific">Anaeramoeba ignava</name>
    <name type="common">Anaerobic marine amoeba</name>
    <dbReference type="NCBI Taxonomy" id="1746090"/>
    <lineage>
        <taxon>Eukaryota</taxon>
        <taxon>Metamonada</taxon>
        <taxon>Anaeramoebidae</taxon>
        <taxon>Anaeramoeba</taxon>
    </lineage>
</organism>
<name>A0A9Q0M0Q3_ANAIG</name>
<reference evidence="2" key="1">
    <citation type="submission" date="2022-10" db="EMBL/GenBank/DDBJ databases">
        <title>Novel sulphate-reducing endosymbionts in the free-living metamonad Anaeramoeba.</title>
        <authorList>
            <person name="Jerlstrom-Hultqvist J."/>
            <person name="Cepicka I."/>
            <person name="Gallot-Lavallee L."/>
            <person name="Salas-Leiva D."/>
            <person name="Curtis B.A."/>
            <person name="Zahonova K."/>
            <person name="Pipaliya S."/>
            <person name="Dacks J."/>
            <person name="Roger A.J."/>
        </authorList>
    </citation>
    <scope>NUCLEOTIDE SEQUENCE</scope>
    <source>
        <strain evidence="2">BMAN</strain>
    </source>
</reference>
<sequence>MEFSEITFYYSIPYYRTEHTVYITGNILELGYWDTKKAFKLETNEELFPIYTTKIFLPKFVQIEYKYITKDKYLNVTWESFGAYNNRKLYLDNQPKDVCIDGFSTTSSISPSSLKFFAQRGYSLTTETAFRILYSANNTFVDREKLMEEFIHLGGDILGQDEQNTLLIILFRHCDSANLVSILLEKGSDPNHSNLETPLYYALCSQESNSKLNQLRLLLLYGADVNKPFRKDLNVSSFEFLMSQSNFKRRFFTMLLDFGPNFDLLAKILKTENFKKQEVKVLVERYITIQIEMEHFFQERLGANLQFFDKEKT</sequence>